<accession>A0AAD7AQL4</accession>
<name>A0AAD7AQL4_9AGAR</name>
<dbReference type="AlphaFoldDB" id="A0AAD7AQL4"/>
<dbReference type="EMBL" id="JARIHO010000002">
    <property type="protein sequence ID" value="KAJ7366165.1"/>
    <property type="molecule type" value="Genomic_DNA"/>
</dbReference>
<keyword evidence="1" id="KW-0472">Membrane</keyword>
<feature type="transmembrane region" description="Helical" evidence="1">
    <location>
        <begin position="6"/>
        <end position="26"/>
    </location>
</feature>
<dbReference type="Proteomes" id="UP001218218">
    <property type="component" value="Unassembled WGS sequence"/>
</dbReference>
<reference evidence="2" key="1">
    <citation type="submission" date="2023-03" db="EMBL/GenBank/DDBJ databases">
        <title>Massive genome expansion in bonnet fungi (Mycena s.s.) driven by repeated elements and novel gene families across ecological guilds.</title>
        <authorList>
            <consortium name="Lawrence Berkeley National Laboratory"/>
            <person name="Harder C.B."/>
            <person name="Miyauchi S."/>
            <person name="Viragh M."/>
            <person name="Kuo A."/>
            <person name="Thoen E."/>
            <person name="Andreopoulos B."/>
            <person name="Lu D."/>
            <person name="Skrede I."/>
            <person name="Drula E."/>
            <person name="Henrissat B."/>
            <person name="Morin E."/>
            <person name="Kohler A."/>
            <person name="Barry K."/>
            <person name="LaButti K."/>
            <person name="Morin E."/>
            <person name="Salamov A."/>
            <person name="Lipzen A."/>
            <person name="Mereny Z."/>
            <person name="Hegedus B."/>
            <person name="Baldrian P."/>
            <person name="Stursova M."/>
            <person name="Weitz H."/>
            <person name="Taylor A."/>
            <person name="Grigoriev I.V."/>
            <person name="Nagy L.G."/>
            <person name="Martin F."/>
            <person name="Kauserud H."/>
        </authorList>
    </citation>
    <scope>NUCLEOTIDE SEQUENCE</scope>
    <source>
        <strain evidence="2">CBHHK002</strain>
    </source>
</reference>
<comment type="caution">
    <text evidence="2">The sequence shown here is derived from an EMBL/GenBank/DDBJ whole genome shotgun (WGS) entry which is preliminary data.</text>
</comment>
<keyword evidence="1" id="KW-1133">Transmembrane helix</keyword>
<proteinExistence type="predicted"/>
<sequence>MRTFPWISLLAIWSLVSLILGFKIGLGEKRPCKTSETSRTTIPKPYASVITVLLFGASGGLGWSPSGVRVVGLTSRPAEDDTVELGRVESRKSVISMEASV</sequence>
<feature type="transmembrane region" description="Helical" evidence="1">
    <location>
        <begin position="46"/>
        <end position="64"/>
    </location>
</feature>
<keyword evidence="1" id="KW-0812">Transmembrane</keyword>
<protein>
    <submittedName>
        <fullName evidence="2">Uncharacterized protein</fullName>
    </submittedName>
</protein>
<evidence type="ECO:0000313" key="2">
    <source>
        <dbReference type="EMBL" id="KAJ7366165.1"/>
    </source>
</evidence>
<evidence type="ECO:0000256" key="1">
    <source>
        <dbReference type="SAM" id="Phobius"/>
    </source>
</evidence>
<organism evidence="2 3">
    <name type="scientific">Mycena albidolilacea</name>
    <dbReference type="NCBI Taxonomy" id="1033008"/>
    <lineage>
        <taxon>Eukaryota</taxon>
        <taxon>Fungi</taxon>
        <taxon>Dikarya</taxon>
        <taxon>Basidiomycota</taxon>
        <taxon>Agaricomycotina</taxon>
        <taxon>Agaricomycetes</taxon>
        <taxon>Agaricomycetidae</taxon>
        <taxon>Agaricales</taxon>
        <taxon>Marasmiineae</taxon>
        <taxon>Mycenaceae</taxon>
        <taxon>Mycena</taxon>
    </lineage>
</organism>
<keyword evidence="3" id="KW-1185">Reference proteome</keyword>
<gene>
    <name evidence="2" type="ORF">DFH08DRAFT_797163</name>
</gene>
<evidence type="ECO:0000313" key="3">
    <source>
        <dbReference type="Proteomes" id="UP001218218"/>
    </source>
</evidence>